<evidence type="ECO:0000313" key="2">
    <source>
        <dbReference type="EMBL" id="KDO33048.1"/>
    </source>
</evidence>
<evidence type="ECO:0000256" key="1">
    <source>
        <dbReference type="SAM" id="MobiDB-lite"/>
    </source>
</evidence>
<dbReference type="VEuPathDB" id="FungiDB:SPRG_01863"/>
<proteinExistence type="predicted"/>
<evidence type="ECO:0008006" key="4">
    <source>
        <dbReference type="Google" id="ProtNLM"/>
    </source>
</evidence>
<accession>A0A067CRA3</accession>
<feature type="region of interest" description="Disordered" evidence="1">
    <location>
        <begin position="189"/>
        <end position="212"/>
    </location>
</feature>
<feature type="compositionally biased region" description="Basic and acidic residues" evidence="1">
    <location>
        <begin position="199"/>
        <end position="212"/>
    </location>
</feature>
<name>A0A067CRA3_SAPPC</name>
<evidence type="ECO:0000313" key="3">
    <source>
        <dbReference type="Proteomes" id="UP000030745"/>
    </source>
</evidence>
<dbReference type="OrthoDB" id="10309144at2759"/>
<sequence length="212" mass="23924">MATNQEEEPSRELTKAEILRLCRHNRILVSAAQQKKLQADLSGATLTAAEKTRQNHIDFVSDLTGSGVAVEVLTESTRVWTARVGLEKLWVFMDVTYSILAWRPATWLWGAPPARPLENDFEHDPRHMHLTRVITLLPKTLPSGNGEASPCLLLEDDEHVKLTFVCTSKEEQARMLASLMKLVQHAKNRAENNNIESDDGGHNTEDNKHKRE</sequence>
<dbReference type="Proteomes" id="UP000030745">
    <property type="component" value="Unassembled WGS sequence"/>
</dbReference>
<protein>
    <recommendedName>
        <fullName evidence="4">PH domain-containing protein</fullName>
    </recommendedName>
</protein>
<organism evidence="2 3">
    <name type="scientific">Saprolegnia parasitica (strain CBS 223.65)</name>
    <dbReference type="NCBI Taxonomy" id="695850"/>
    <lineage>
        <taxon>Eukaryota</taxon>
        <taxon>Sar</taxon>
        <taxon>Stramenopiles</taxon>
        <taxon>Oomycota</taxon>
        <taxon>Saprolegniomycetes</taxon>
        <taxon>Saprolegniales</taxon>
        <taxon>Saprolegniaceae</taxon>
        <taxon>Saprolegnia</taxon>
    </lineage>
</organism>
<dbReference type="EMBL" id="KK583193">
    <property type="protein sequence ID" value="KDO33048.1"/>
    <property type="molecule type" value="Genomic_DNA"/>
</dbReference>
<dbReference type="KEGG" id="spar:SPRG_01863"/>
<dbReference type="RefSeq" id="XP_012195819.1">
    <property type="nucleotide sequence ID" value="XM_012340429.1"/>
</dbReference>
<keyword evidence="3" id="KW-1185">Reference proteome</keyword>
<gene>
    <name evidence="2" type="ORF">SPRG_01863</name>
</gene>
<dbReference type="AlphaFoldDB" id="A0A067CRA3"/>
<reference evidence="2 3" key="1">
    <citation type="journal article" date="2013" name="PLoS Genet.">
        <title>Distinctive expansion of potential virulence genes in the genome of the oomycete fish pathogen Saprolegnia parasitica.</title>
        <authorList>
            <person name="Jiang R.H."/>
            <person name="de Bruijn I."/>
            <person name="Haas B.J."/>
            <person name="Belmonte R."/>
            <person name="Lobach L."/>
            <person name="Christie J."/>
            <person name="van den Ackerveken G."/>
            <person name="Bottin A."/>
            <person name="Bulone V."/>
            <person name="Diaz-Moreno S.M."/>
            <person name="Dumas B."/>
            <person name="Fan L."/>
            <person name="Gaulin E."/>
            <person name="Govers F."/>
            <person name="Grenville-Briggs L.J."/>
            <person name="Horner N.R."/>
            <person name="Levin J.Z."/>
            <person name="Mammella M."/>
            <person name="Meijer H.J."/>
            <person name="Morris P."/>
            <person name="Nusbaum C."/>
            <person name="Oome S."/>
            <person name="Phillips A.J."/>
            <person name="van Rooyen D."/>
            <person name="Rzeszutek E."/>
            <person name="Saraiva M."/>
            <person name="Secombes C.J."/>
            <person name="Seidl M.F."/>
            <person name="Snel B."/>
            <person name="Stassen J.H."/>
            <person name="Sykes S."/>
            <person name="Tripathy S."/>
            <person name="van den Berg H."/>
            <person name="Vega-Arreguin J.C."/>
            <person name="Wawra S."/>
            <person name="Young S.K."/>
            <person name="Zeng Q."/>
            <person name="Dieguez-Uribeondo J."/>
            <person name="Russ C."/>
            <person name="Tyler B.M."/>
            <person name="van West P."/>
        </authorList>
    </citation>
    <scope>NUCLEOTIDE SEQUENCE [LARGE SCALE GENOMIC DNA]</scope>
    <source>
        <strain evidence="2 3">CBS 223.65</strain>
    </source>
</reference>
<dbReference type="GeneID" id="24124441"/>
<dbReference type="OMA" id="PRHMHLT"/>